<keyword evidence="2" id="KW-1185">Reference proteome</keyword>
<dbReference type="EMBL" id="FOYS01000001">
    <property type="protein sequence ID" value="SFR35555.1"/>
    <property type="molecule type" value="Genomic_DNA"/>
</dbReference>
<reference evidence="2" key="1">
    <citation type="submission" date="2016-10" db="EMBL/GenBank/DDBJ databases">
        <authorList>
            <person name="Varghese N."/>
            <person name="Submissions S."/>
        </authorList>
    </citation>
    <scope>NUCLEOTIDE SEQUENCE [LARGE SCALE GENOMIC DNA]</scope>
    <source>
        <strain evidence="2">CGMCC 1.8711</strain>
    </source>
</reference>
<evidence type="ECO:0000313" key="2">
    <source>
        <dbReference type="Proteomes" id="UP000243250"/>
    </source>
</evidence>
<evidence type="ECO:0000313" key="1">
    <source>
        <dbReference type="EMBL" id="SFR35555.1"/>
    </source>
</evidence>
<proteinExistence type="predicted"/>
<sequence>MSRPRSHLRRVGPVACWSLVVVVASVVSPPGSGPAEATPTALPTLLGVGVDKWVHLGAYATTAFLGADALRARDTASVALAAVAATALGGGVELVQASIPARSFSVADAVANAVGAALGAGAYSAFGGVEGVLGSEAGDD</sequence>
<name>A0A1I6G032_9EURY</name>
<dbReference type="Proteomes" id="UP000243250">
    <property type="component" value="Unassembled WGS sequence"/>
</dbReference>
<accession>A0A1I6G032</accession>
<protein>
    <submittedName>
        <fullName evidence="1">VanZ like family protein</fullName>
    </submittedName>
</protein>
<organism evidence="1 2">
    <name type="scientific">Halogeometricum limi</name>
    <dbReference type="NCBI Taxonomy" id="555875"/>
    <lineage>
        <taxon>Archaea</taxon>
        <taxon>Methanobacteriati</taxon>
        <taxon>Methanobacteriota</taxon>
        <taxon>Stenosarchaea group</taxon>
        <taxon>Halobacteria</taxon>
        <taxon>Halobacteriales</taxon>
        <taxon>Haloferacaceae</taxon>
        <taxon>Halogeometricum</taxon>
    </lineage>
</organism>
<dbReference type="RefSeq" id="WP_089876665.1">
    <property type="nucleotide sequence ID" value="NZ_FOYS01000001.1"/>
</dbReference>
<dbReference type="NCBIfam" id="NF037970">
    <property type="entry name" value="vanZ_1"/>
    <property type="match status" value="1"/>
</dbReference>
<dbReference type="AlphaFoldDB" id="A0A1I6G032"/>
<gene>
    <name evidence="1" type="ORF">SAMN04488124_0636</name>
</gene>